<dbReference type="Proteomes" id="UP000477722">
    <property type="component" value="Unassembled WGS sequence"/>
</dbReference>
<protein>
    <submittedName>
        <fullName evidence="1">Uncharacterized protein</fullName>
    </submittedName>
</protein>
<dbReference type="AlphaFoldDB" id="A0A6G4WP11"/>
<proteinExistence type="predicted"/>
<comment type="caution">
    <text evidence="1">The sequence shown here is derived from an EMBL/GenBank/DDBJ whole genome shotgun (WGS) entry which is preliminary data.</text>
</comment>
<evidence type="ECO:0000313" key="1">
    <source>
        <dbReference type="EMBL" id="NGO66999.1"/>
    </source>
</evidence>
<gene>
    <name evidence="1" type="ORF">G5C65_01190</name>
</gene>
<dbReference type="EMBL" id="JAAKZZ010000005">
    <property type="protein sequence ID" value="NGO66999.1"/>
    <property type="molecule type" value="Genomic_DNA"/>
</dbReference>
<keyword evidence="2" id="KW-1185">Reference proteome</keyword>
<evidence type="ECO:0000313" key="2">
    <source>
        <dbReference type="Proteomes" id="UP000477722"/>
    </source>
</evidence>
<accession>A0A6G4WP11</accession>
<organism evidence="1 2">
    <name type="scientific">Streptomyces boncukensis</name>
    <dbReference type="NCBI Taxonomy" id="2711219"/>
    <lineage>
        <taxon>Bacteria</taxon>
        <taxon>Bacillati</taxon>
        <taxon>Actinomycetota</taxon>
        <taxon>Actinomycetes</taxon>
        <taxon>Kitasatosporales</taxon>
        <taxon>Streptomycetaceae</taxon>
        <taxon>Streptomyces</taxon>
    </lineage>
</organism>
<sequence>MNDKVDVVANRLPDGTLVLPLTTVTAILRQIADNVEVWQQSGRTSDPVAEIRAVAEQIDAAGLIDQVSPDQPSPGE</sequence>
<name>A0A6G4WP11_9ACTN</name>
<dbReference type="RefSeq" id="WP_165296664.1">
    <property type="nucleotide sequence ID" value="NZ_JAAKZZ010000005.1"/>
</dbReference>
<reference evidence="1 2" key="1">
    <citation type="submission" date="2020-02" db="EMBL/GenBank/DDBJ databases">
        <title>Whole-genome analyses of novel actinobacteria.</title>
        <authorList>
            <person name="Sahin N."/>
            <person name="Tatar D."/>
        </authorList>
    </citation>
    <scope>NUCLEOTIDE SEQUENCE [LARGE SCALE GENOMIC DNA]</scope>
    <source>
        <strain evidence="1 2">SB3404</strain>
    </source>
</reference>